<dbReference type="InterPro" id="IPR014988">
    <property type="entry name" value="Uncharacterised_YqcI/YcgG"/>
</dbReference>
<evidence type="ECO:0008006" key="2">
    <source>
        <dbReference type="Google" id="ProtNLM"/>
    </source>
</evidence>
<accession>A0A6J4N5T7</accession>
<dbReference type="EMBL" id="CADCUR010000013">
    <property type="protein sequence ID" value="CAA9378258.1"/>
    <property type="molecule type" value="Genomic_DNA"/>
</dbReference>
<gene>
    <name evidence="1" type="ORF">AVDCRST_MAG74-335</name>
</gene>
<dbReference type="Pfam" id="PF08892">
    <property type="entry name" value="YqcI_YcgG"/>
    <property type="match status" value="1"/>
</dbReference>
<dbReference type="PANTHER" id="PTHR40045">
    <property type="entry name" value="YCGG FAMILY PROTEIN"/>
    <property type="match status" value="1"/>
</dbReference>
<reference evidence="1" key="1">
    <citation type="submission" date="2020-02" db="EMBL/GenBank/DDBJ databases">
        <authorList>
            <person name="Meier V. D."/>
        </authorList>
    </citation>
    <scope>NUCLEOTIDE SEQUENCE</scope>
    <source>
        <strain evidence="1">AVDCRST_MAG74</strain>
    </source>
</reference>
<sequence length="265" mass="30839">MTTGVSKVQTNPYKGAFSSYSQWRNDKLVRVFQPERKLSPLAETVHDRFRAHIADSDFPCIGAKAALSANFYRCGFYQKMNEPDSTVGLAHDLWEYAREQARFGTNYATFVACFAEPKLTDEQLWEDLLWAQLQSLHELDRAHYNWDESVSRNPQDADFSFSFAETGFFIVGLHKASSRLARRFPWATMVFNAHAQFERLRQQNQFERMQQTIRARDLKLQGSLNPNLSDFGKQSEAKQYSGRAVEENWKCPFHAQMRETRKPEK</sequence>
<evidence type="ECO:0000313" key="1">
    <source>
        <dbReference type="EMBL" id="CAA9378258.1"/>
    </source>
</evidence>
<dbReference type="AlphaFoldDB" id="A0A6J4N5T7"/>
<proteinExistence type="predicted"/>
<dbReference type="PANTHER" id="PTHR40045:SF1">
    <property type="entry name" value="YQCI_YCGG FAMILY PROTEIN"/>
    <property type="match status" value="1"/>
</dbReference>
<name>A0A6J4N5T7_9BACT</name>
<protein>
    <recommendedName>
        <fullName evidence="2">YqcI/YcgG family protein</fullName>
    </recommendedName>
</protein>
<organism evidence="1">
    <name type="scientific">uncultured Pyrinomonadaceae bacterium</name>
    <dbReference type="NCBI Taxonomy" id="2283094"/>
    <lineage>
        <taxon>Bacteria</taxon>
        <taxon>Pseudomonadati</taxon>
        <taxon>Acidobacteriota</taxon>
        <taxon>Blastocatellia</taxon>
        <taxon>Blastocatellales</taxon>
        <taxon>Pyrinomonadaceae</taxon>
        <taxon>environmental samples</taxon>
    </lineage>
</organism>
<dbReference type="NCBIfam" id="NF041366">
    <property type="entry name" value="GntA_guanitoxin"/>
    <property type="match status" value="1"/>
</dbReference>